<evidence type="ECO:0000256" key="2">
    <source>
        <dbReference type="ARBA" id="ARBA00023125"/>
    </source>
</evidence>
<dbReference type="Gene3D" id="1.10.10.10">
    <property type="entry name" value="Winged helix-like DNA-binding domain superfamily/Winged helix DNA-binding domain"/>
    <property type="match status" value="1"/>
</dbReference>
<keyword evidence="1" id="KW-0805">Transcription regulation</keyword>
<sequence length="129" mass="14052">MPIDPADRRPAYVQVAADLRRQITSGALKPGDLLPSLTRLMETHGVAVNTARNAVKLLEKDGLVVTRQGHGSIVLERSASPQQSDNVPDDLVQLFHELKDAVDDLRDRMEAVEQALQGRGAVQPGESDH</sequence>
<evidence type="ECO:0000313" key="5">
    <source>
        <dbReference type="EMBL" id="SHH13409.1"/>
    </source>
</evidence>
<dbReference type="Pfam" id="PF00392">
    <property type="entry name" value="GntR"/>
    <property type="match status" value="1"/>
</dbReference>
<dbReference type="OrthoDB" id="3358191at2"/>
<keyword evidence="2" id="KW-0238">DNA-binding</keyword>
<feature type="domain" description="HTH gntR-type" evidence="4">
    <location>
        <begin position="9"/>
        <end position="77"/>
    </location>
</feature>
<dbReference type="InterPro" id="IPR000524">
    <property type="entry name" value="Tscrpt_reg_HTH_GntR"/>
</dbReference>
<evidence type="ECO:0000259" key="4">
    <source>
        <dbReference type="PROSITE" id="PS50949"/>
    </source>
</evidence>
<dbReference type="GO" id="GO:0045892">
    <property type="term" value="P:negative regulation of DNA-templated transcription"/>
    <property type="evidence" value="ECO:0007669"/>
    <property type="project" value="TreeGrafter"/>
</dbReference>
<dbReference type="PANTHER" id="PTHR44846:SF17">
    <property type="entry name" value="GNTR-FAMILY TRANSCRIPTIONAL REGULATOR"/>
    <property type="match status" value="1"/>
</dbReference>
<dbReference type="PROSITE" id="PS50949">
    <property type="entry name" value="HTH_GNTR"/>
    <property type="match status" value="1"/>
</dbReference>
<dbReference type="PANTHER" id="PTHR44846">
    <property type="entry name" value="MANNOSYL-D-GLYCERATE TRANSPORT/METABOLISM SYSTEM REPRESSOR MNGR-RELATED"/>
    <property type="match status" value="1"/>
</dbReference>
<keyword evidence="3" id="KW-0804">Transcription</keyword>
<dbReference type="InterPro" id="IPR036390">
    <property type="entry name" value="WH_DNA-bd_sf"/>
</dbReference>
<proteinExistence type="predicted"/>
<reference evidence="5 6" key="1">
    <citation type="submission" date="2016-11" db="EMBL/GenBank/DDBJ databases">
        <authorList>
            <person name="Jaros S."/>
            <person name="Januszkiewicz K."/>
            <person name="Wedrychowicz H."/>
        </authorList>
    </citation>
    <scope>NUCLEOTIDE SEQUENCE [LARGE SCALE GENOMIC DNA]</scope>
    <source>
        <strain evidence="5 6">DSM 44523</strain>
    </source>
</reference>
<name>A0A1M5QHY5_STRHI</name>
<dbReference type="InterPro" id="IPR036388">
    <property type="entry name" value="WH-like_DNA-bd_sf"/>
</dbReference>
<protein>
    <submittedName>
        <fullName evidence="5">MutL C terminal dimerisation domain-containing protein</fullName>
    </submittedName>
</protein>
<organism evidence="5 6">
    <name type="scientific">Streptoalloteichus hindustanus</name>
    <dbReference type="NCBI Taxonomy" id="2017"/>
    <lineage>
        <taxon>Bacteria</taxon>
        <taxon>Bacillati</taxon>
        <taxon>Actinomycetota</taxon>
        <taxon>Actinomycetes</taxon>
        <taxon>Pseudonocardiales</taxon>
        <taxon>Pseudonocardiaceae</taxon>
        <taxon>Streptoalloteichus</taxon>
    </lineage>
</organism>
<evidence type="ECO:0000256" key="1">
    <source>
        <dbReference type="ARBA" id="ARBA00023015"/>
    </source>
</evidence>
<evidence type="ECO:0000313" key="6">
    <source>
        <dbReference type="Proteomes" id="UP000184501"/>
    </source>
</evidence>
<dbReference type="GO" id="GO:0003677">
    <property type="term" value="F:DNA binding"/>
    <property type="evidence" value="ECO:0007669"/>
    <property type="project" value="UniProtKB-KW"/>
</dbReference>
<gene>
    <name evidence="5" type="ORF">SAMN05444320_1272</name>
</gene>
<dbReference type="RefSeq" id="WP_073490187.1">
    <property type="nucleotide sequence ID" value="NZ_FQVN01000027.1"/>
</dbReference>
<accession>A0A1M5QHY5</accession>
<evidence type="ECO:0000256" key="3">
    <source>
        <dbReference type="ARBA" id="ARBA00023163"/>
    </source>
</evidence>
<keyword evidence="6" id="KW-1185">Reference proteome</keyword>
<dbReference type="CDD" id="cd07377">
    <property type="entry name" value="WHTH_GntR"/>
    <property type="match status" value="1"/>
</dbReference>
<dbReference type="GO" id="GO:0003700">
    <property type="term" value="F:DNA-binding transcription factor activity"/>
    <property type="evidence" value="ECO:0007669"/>
    <property type="project" value="InterPro"/>
</dbReference>
<dbReference type="SUPFAM" id="SSF46785">
    <property type="entry name" value="Winged helix' DNA-binding domain"/>
    <property type="match status" value="1"/>
</dbReference>
<dbReference type="Proteomes" id="UP000184501">
    <property type="component" value="Unassembled WGS sequence"/>
</dbReference>
<dbReference type="STRING" id="2017.SAMN05444320_1272"/>
<dbReference type="AlphaFoldDB" id="A0A1M5QHY5"/>
<dbReference type="InterPro" id="IPR050679">
    <property type="entry name" value="Bact_HTH_transcr_reg"/>
</dbReference>
<dbReference type="SMART" id="SM00345">
    <property type="entry name" value="HTH_GNTR"/>
    <property type="match status" value="1"/>
</dbReference>
<dbReference type="EMBL" id="FQVN01000027">
    <property type="protein sequence ID" value="SHH13409.1"/>
    <property type="molecule type" value="Genomic_DNA"/>
</dbReference>